<name>A0A067MAL1_BOTB1</name>
<dbReference type="Proteomes" id="UP000027195">
    <property type="component" value="Unassembled WGS sequence"/>
</dbReference>
<dbReference type="AlphaFoldDB" id="A0A067MAL1"/>
<sequence length="108" mass="11992">IPSDPDASVTTRPTIDAAAQALVDIKHVLKPPQDSGPGYKDPELDLLLYGCRIGRFVLWMHIEKGSAESRPLGHQKSITVIACFLSAYLRSLRKPRLNNCIYRGHIVL</sequence>
<feature type="non-terminal residue" evidence="1">
    <location>
        <position position="108"/>
    </location>
</feature>
<evidence type="ECO:0000313" key="1">
    <source>
        <dbReference type="EMBL" id="KDQ12788.1"/>
    </source>
</evidence>
<dbReference type="InParanoid" id="A0A067MAL1"/>
<reference evidence="2" key="1">
    <citation type="journal article" date="2014" name="Proc. Natl. Acad. Sci. U.S.A.">
        <title>Extensive sampling of basidiomycete genomes demonstrates inadequacy of the white-rot/brown-rot paradigm for wood decay fungi.</title>
        <authorList>
            <person name="Riley R."/>
            <person name="Salamov A.A."/>
            <person name="Brown D.W."/>
            <person name="Nagy L.G."/>
            <person name="Floudas D."/>
            <person name="Held B.W."/>
            <person name="Levasseur A."/>
            <person name="Lombard V."/>
            <person name="Morin E."/>
            <person name="Otillar R."/>
            <person name="Lindquist E.A."/>
            <person name="Sun H."/>
            <person name="LaButti K.M."/>
            <person name="Schmutz J."/>
            <person name="Jabbour D."/>
            <person name="Luo H."/>
            <person name="Baker S.E."/>
            <person name="Pisabarro A.G."/>
            <person name="Walton J.D."/>
            <person name="Blanchette R.A."/>
            <person name="Henrissat B."/>
            <person name="Martin F."/>
            <person name="Cullen D."/>
            <person name="Hibbett D.S."/>
            <person name="Grigoriev I.V."/>
        </authorList>
    </citation>
    <scope>NUCLEOTIDE SEQUENCE [LARGE SCALE GENOMIC DNA]</scope>
    <source>
        <strain evidence="2">FD-172 SS1</strain>
    </source>
</reference>
<evidence type="ECO:0000313" key="2">
    <source>
        <dbReference type="Proteomes" id="UP000027195"/>
    </source>
</evidence>
<organism evidence="1 2">
    <name type="scientific">Botryobasidium botryosum (strain FD-172 SS1)</name>
    <dbReference type="NCBI Taxonomy" id="930990"/>
    <lineage>
        <taxon>Eukaryota</taxon>
        <taxon>Fungi</taxon>
        <taxon>Dikarya</taxon>
        <taxon>Basidiomycota</taxon>
        <taxon>Agaricomycotina</taxon>
        <taxon>Agaricomycetes</taxon>
        <taxon>Cantharellales</taxon>
        <taxon>Botryobasidiaceae</taxon>
        <taxon>Botryobasidium</taxon>
    </lineage>
</organism>
<proteinExistence type="predicted"/>
<dbReference type="EMBL" id="KL198048">
    <property type="protein sequence ID" value="KDQ12788.1"/>
    <property type="molecule type" value="Genomic_DNA"/>
</dbReference>
<dbReference type="OrthoDB" id="2691778at2759"/>
<gene>
    <name evidence="1" type="ORF">BOTBODRAFT_410645</name>
</gene>
<protein>
    <submittedName>
        <fullName evidence="1">Uncharacterized protein</fullName>
    </submittedName>
</protein>
<feature type="non-terminal residue" evidence="1">
    <location>
        <position position="1"/>
    </location>
</feature>
<keyword evidence="2" id="KW-1185">Reference proteome</keyword>
<accession>A0A067MAL1</accession>
<dbReference type="HOGENOM" id="CLU_2270064_0_0_1"/>